<feature type="non-terminal residue" evidence="1">
    <location>
        <position position="1"/>
    </location>
</feature>
<dbReference type="EMBL" id="BARS01037778">
    <property type="protein sequence ID" value="GAG15457.1"/>
    <property type="molecule type" value="Genomic_DNA"/>
</dbReference>
<accession>X0VWJ2</accession>
<protein>
    <submittedName>
        <fullName evidence="1">Uncharacterized protein</fullName>
    </submittedName>
</protein>
<evidence type="ECO:0000313" key="1">
    <source>
        <dbReference type="EMBL" id="GAG15457.1"/>
    </source>
</evidence>
<proteinExistence type="predicted"/>
<dbReference type="AlphaFoldDB" id="X0VWJ2"/>
<organism evidence="1">
    <name type="scientific">marine sediment metagenome</name>
    <dbReference type="NCBI Taxonomy" id="412755"/>
    <lineage>
        <taxon>unclassified sequences</taxon>
        <taxon>metagenomes</taxon>
        <taxon>ecological metagenomes</taxon>
    </lineage>
</organism>
<sequence>IRTTLVRADRAGHHVDSIRIQIREENGRLRQGPEVPLETVPEVIRAMVELVREA</sequence>
<gene>
    <name evidence="1" type="ORF">S01H1_57880</name>
</gene>
<reference evidence="1" key="1">
    <citation type="journal article" date="2014" name="Front. Microbiol.">
        <title>High frequency of phylogenetically diverse reductive dehalogenase-homologous genes in deep subseafloor sedimentary metagenomes.</title>
        <authorList>
            <person name="Kawai M."/>
            <person name="Futagami T."/>
            <person name="Toyoda A."/>
            <person name="Takaki Y."/>
            <person name="Nishi S."/>
            <person name="Hori S."/>
            <person name="Arai W."/>
            <person name="Tsubouchi T."/>
            <person name="Morono Y."/>
            <person name="Uchiyama I."/>
            <person name="Ito T."/>
            <person name="Fujiyama A."/>
            <person name="Inagaki F."/>
            <person name="Takami H."/>
        </authorList>
    </citation>
    <scope>NUCLEOTIDE SEQUENCE</scope>
    <source>
        <strain evidence="1">Expedition CK06-06</strain>
    </source>
</reference>
<name>X0VWJ2_9ZZZZ</name>
<comment type="caution">
    <text evidence="1">The sequence shown here is derived from an EMBL/GenBank/DDBJ whole genome shotgun (WGS) entry which is preliminary data.</text>
</comment>